<comment type="similarity">
    <text evidence="2">Belongs to the glycosyl hydrolase 20 family.</text>
</comment>
<evidence type="ECO:0000256" key="1">
    <source>
        <dbReference type="ARBA" id="ARBA00001231"/>
    </source>
</evidence>
<dbReference type="PANTHER" id="PTHR43678:SF1">
    <property type="entry name" value="BETA-N-ACETYLHEXOSAMINIDASE"/>
    <property type="match status" value="1"/>
</dbReference>
<dbReference type="InterPro" id="IPR015883">
    <property type="entry name" value="Glyco_hydro_20_cat"/>
</dbReference>
<gene>
    <name evidence="9" type="ORF">VTL71DRAFT_15719</name>
</gene>
<feature type="chain" id="PRO_5045910035" description="beta-N-acetylhexosaminidase" evidence="6">
    <location>
        <begin position="35"/>
        <end position="748"/>
    </location>
</feature>
<dbReference type="Proteomes" id="UP001595075">
    <property type="component" value="Unassembled WGS sequence"/>
</dbReference>
<accession>A0ABR4CCH4</accession>
<dbReference type="SUPFAM" id="SSF51445">
    <property type="entry name" value="(Trans)glycosidases"/>
    <property type="match status" value="1"/>
</dbReference>
<keyword evidence="4" id="KW-0378">Hydrolase</keyword>
<dbReference type="InterPro" id="IPR025705">
    <property type="entry name" value="Beta_hexosaminidase_sua/sub"/>
</dbReference>
<dbReference type="SUPFAM" id="SSF49899">
    <property type="entry name" value="Concanavalin A-like lectins/glucanases"/>
    <property type="match status" value="1"/>
</dbReference>
<evidence type="ECO:0000256" key="4">
    <source>
        <dbReference type="ARBA" id="ARBA00022801"/>
    </source>
</evidence>
<dbReference type="PANTHER" id="PTHR43678">
    <property type="entry name" value="PUTATIVE (AFU_ORTHOLOGUE AFUA_2G00640)-RELATED"/>
    <property type="match status" value="1"/>
</dbReference>
<dbReference type="EC" id="3.2.1.52" evidence="3"/>
<comment type="catalytic activity">
    <reaction evidence="1">
        <text>Hydrolysis of terminal non-reducing N-acetyl-D-hexosamine residues in N-acetyl-beta-D-hexosaminides.</text>
        <dbReference type="EC" id="3.2.1.52"/>
    </reaction>
</comment>
<sequence length="748" mass="82043">MIQKSRQTSQFNIVAMRFSILAAISVLLPQQSSARWVGIPTVPFEASTSGGSFSLKQLSTIIVDSKYQNTVNNDGETLIPPTLKSFASTFSDDLLSSLNLEVPVSTGRSAEKNSIFLTLGNSSDYLDAAGRTTSEGYSIRVTTQGTVITGASPLGVWWGTRSILQQGVLGPKLSLGSATDSPGWGIRGAFLDVGRKYYPPDFIIEMCSYLSFFKQNTLHLHLSDSMNLNPNLTYQEKLDYYSAFRLNSDSTAVAGLNKRANESWYESDFENMQQKCAARGVTIIPEIEAPGHALVITQWKPELALSTDFTMLNISNPETIPTLKTIWDTFMPWFHSKTVHLGADEYSSLEVAEYNLYVNTMHDYILSNYNKNVRIWGTFRPGAATDGSEVNTSVSIQHWEFFEDNPYFDYIQNNYSVLNSDDQFYVVAKWSGSYPQSLNITRIFHGAPDGGPTAPYIFDKSNATNNPPRDSPYVLGHLPALWNDMGPNSTSVIEAYYSLRAGLPALGDKQWGGDLLMDEYYSIFETLQAAIPGQNLDRRIPSRSSTIFSYDFSNANSNMIKDKSGNGYDGTISSECSVKNSVLNLKSGCEISTPLTSKGRNYTLSFSVKPTSSTPGTLFSGSASSLKAGNGSMSNIMLVTGGTPYVLNYTLPVGSWTHVKLIGINNATYLAVTPEGSNKEIVHEFTIVIGIYSNSFVWNLPMAIEAPVATIGGDRFEGLMKDIKLVNGADEKYAAYVAPLVIGVAPYI</sequence>
<organism evidence="9 10">
    <name type="scientific">Oculimacula yallundae</name>
    <dbReference type="NCBI Taxonomy" id="86028"/>
    <lineage>
        <taxon>Eukaryota</taxon>
        <taxon>Fungi</taxon>
        <taxon>Dikarya</taxon>
        <taxon>Ascomycota</taxon>
        <taxon>Pezizomycotina</taxon>
        <taxon>Leotiomycetes</taxon>
        <taxon>Helotiales</taxon>
        <taxon>Ploettnerulaceae</taxon>
        <taxon>Oculimacula</taxon>
    </lineage>
</organism>
<dbReference type="Gene3D" id="2.60.120.200">
    <property type="match status" value="1"/>
</dbReference>
<dbReference type="CDD" id="cd06564">
    <property type="entry name" value="GH20_DspB_LnbB-like"/>
    <property type="match status" value="1"/>
</dbReference>
<feature type="signal peptide" evidence="6">
    <location>
        <begin position="1"/>
        <end position="34"/>
    </location>
</feature>
<keyword evidence="5" id="KW-0326">Glycosidase</keyword>
<dbReference type="PRINTS" id="PR00738">
    <property type="entry name" value="GLHYDRLASE20"/>
</dbReference>
<proteinExistence type="inferred from homology"/>
<dbReference type="InterPro" id="IPR017853">
    <property type="entry name" value="GH"/>
</dbReference>
<feature type="domain" description="Beta-hexosaminidase bacterial type N-terminal" evidence="8">
    <location>
        <begin position="49"/>
        <end position="165"/>
    </location>
</feature>
<evidence type="ECO:0000256" key="5">
    <source>
        <dbReference type="ARBA" id="ARBA00023295"/>
    </source>
</evidence>
<evidence type="ECO:0000256" key="3">
    <source>
        <dbReference type="ARBA" id="ARBA00012663"/>
    </source>
</evidence>
<dbReference type="Gene3D" id="3.30.379.10">
    <property type="entry name" value="Chitobiase/beta-hexosaminidase domain 2-like"/>
    <property type="match status" value="1"/>
</dbReference>
<protein>
    <recommendedName>
        <fullName evidence="3">beta-N-acetylhexosaminidase</fullName>
        <ecNumber evidence="3">3.2.1.52</ecNumber>
    </recommendedName>
</protein>
<keyword evidence="10" id="KW-1185">Reference proteome</keyword>
<feature type="domain" description="Glycoside hydrolase family 20 catalytic" evidence="7">
    <location>
        <begin position="187"/>
        <end position="353"/>
    </location>
</feature>
<dbReference type="InterPro" id="IPR052764">
    <property type="entry name" value="GH20_Enzymes"/>
</dbReference>
<reference evidence="9 10" key="1">
    <citation type="journal article" date="2024" name="Commun. Biol.">
        <title>Comparative genomic analysis of thermophilic fungi reveals convergent evolutionary adaptations and gene losses.</title>
        <authorList>
            <person name="Steindorff A.S."/>
            <person name="Aguilar-Pontes M.V."/>
            <person name="Robinson A.J."/>
            <person name="Andreopoulos B."/>
            <person name="LaButti K."/>
            <person name="Kuo A."/>
            <person name="Mondo S."/>
            <person name="Riley R."/>
            <person name="Otillar R."/>
            <person name="Haridas S."/>
            <person name="Lipzen A."/>
            <person name="Grimwood J."/>
            <person name="Schmutz J."/>
            <person name="Clum A."/>
            <person name="Reid I.D."/>
            <person name="Moisan M.C."/>
            <person name="Butler G."/>
            <person name="Nguyen T.T.M."/>
            <person name="Dewar K."/>
            <person name="Conant G."/>
            <person name="Drula E."/>
            <person name="Henrissat B."/>
            <person name="Hansel C."/>
            <person name="Singer S."/>
            <person name="Hutchinson M.I."/>
            <person name="de Vries R.P."/>
            <person name="Natvig D.O."/>
            <person name="Powell A.J."/>
            <person name="Tsang A."/>
            <person name="Grigoriev I.V."/>
        </authorList>
    </citation>
    <scope>NUCLEOTIDE SEQUENCE [LARGE SCALE GENOMIC DNA]</scope>
    <source>
        <strain evidence="9 10">CBS 494.80</strain>
    </source>
</reference>
<evidence type="ECO:0000313" key="9">
    <source>
        <dbReference type="EMBL" id="KAL2067623.1"/>
    </source>
</evidence>
<comment type="caution">
    <text evidence="9">The sequence shown here is derived from an EMBL/GenBank/DDBJ whole genome shotgun (WGS) entry which is preliminary data.</text>
</comment>
<evidence type="ECO:0000259" key="8">
    <source>
        <dbReference type="Pfam" id="PF02838"/>
    </source>
</evidence>
<dbReference type="Gene3D" id="3.20.20.80">
    <property type="entry name" value="Glycosidases"/>
    <property type="match status" value="1"/>
</dbReference>
<dbReference type="SUPFAM" id="SSF55545">
    <property type="entry name" value="beta-N-acetylhexosaminidase-like domain"/>
    <property type="match status" value="1"/>
</dbReference>
<evidence type="ECO:0000256" key="6">
    <source>
        <dbReference type="SAM" id="SignalP"/>
    </source>
</evidence>
<keyword evidence="6" id="KW-0732">Signal</keyword>
<evidence type="ECO:0000259" key="7">
    <source>
        <dbReference type="Pfam" id="PF00728"/>
    </source>
</evidence>
<dbReference type="EMBL" id="JAZHXI010000009">
    <property type="protein sequence ID" value="KAL2067623.1"/>
    <property type="molecule type" value="Genomic_DNA"/>
</dbReference>
<dbReference type="InterPro" id="IPR015882">
    <property type="entry name" value="HEX_bac_N"/>
</dbReference>
<evidence type="ECO:0000256" key="2">
    <source>
        <dbReference type="ARBA" id="ARBA00006285"/>
    </source>
</evidence>
<dbReference type="InterPro" id="IPR029018">
    <property type="entry name" value="Hex-like_dom2"/>
</dbReference>
<dbReference type="InterPro" id="IPR013320">
    <property type="entry name" value="ConA-like_dom_sf"/>
</dbReference>
<name>A0ABR4CCH4_9HELO</name>
<dbReference type="Pfam" id="PF02838">
    <property type="entry name" value="Glyco_hydro_20b"/>
    <property type="match status" value="1"/>
</dbReference>
<dbReference type="Pfam" id="PF00728">
    <property type="entry name" value="Glyco_hydro_20"/>
    <property type="match status" value="1"/>
</dbReference>
<evidence type="ECO:0000313" key="10">
    <source>
        <dbReference type="Proteomes" id="UP001595075"/>
    </source>
</evidence>